<dbReference type="EMBL" id="CP086720">
    <property type="protein sequence ID" value="WOO86190.1"/>
    <property type="molecule type" value="Genomic_DNA"/>
</dbReference>
<dbReference type="Pfam" id="PF00400">
    <property type="entry name" value="WD40"/>
    <property type="match status" value="1"/>
</dbReference>
<proteinExistence type="predicted"/>
<reference evidence="1" key="1">
    <citation type="submission" date="2023-10" db="EMBL/GenBank/DDBJ databases">
        <authorList>
            <person name="Noh H."/>
        </authorList>
    </citation>
    <scope>NUCLEOTIDE SEQUENCE</scope>
    <source>
        <strain evidence="1">DUCC4014</strain>
    </source>
</reference>
<gene>
    <name evidence="1" type="primary">alr2800</name>
    <name evidence="1" type="ORF">LOC62_07G009676</name>
</gene>
<evidence type="ECO:0000313" key="1">
    <source>
        <dbReference type="EMBL" id="WOO86190.1"/>
    </source>
</evidence>
<name>A0AAF1BQN9_9TREE</name>
<dbReference type="PANTHER" id="PTHR19879:SF9">
    <property type="entry name" value="TRANSCRIPTION INITIATION FACTOR TFIID SUBUNIT 5"/>
    <property type="match status" value="1"/>
</dbReference>
<dbReference type="SMART" id="SM00320">
    <property type="entry name" value="WD40"/>
    <property type="match status" value="5"/>
</dbReference>
<dbReference type="PANTHER" id="PTHR19879">
    <property type="entry name" value="TRANSCRIPTION INITIATION FACTOR TFIID"/>
    <property type="match status" value="1"/>
</dbReference>
<dbReference type="Gene3D" id="2.130.10.10">
    <property type="entry name" value="YVTN repeat-like/Quinoprotein amine dehydrogenase"/>
    <property type="match status" value="2"/>
</dbReference>
<dbReference type="AlphaFoldDB" id="A0AAF1BQN9"/>
<dbReference type="Proteomes" id="UP000827549">
    <property type="component" value="Chromosome 7"/>
</dbReference>
<keyword evidence="2" id="KW-1185">Reference proteome</keyword>
<sequence length="483" mass="51043">MNMSTSSLHNLIAHYLAQNYPLALPPFLGATGIPPPDLANPPVPDLPTLVADAVSAQLAQQLAATSLSAGIDGEQTLAELIKAPLPPTATLGAVIRSVDDVSAANLLAVKVATLPRRSFDTATASYHAQWVKSIVAASADRAIRVIDYATGEVTSLLELHKAPALTFAVHPTNSRYLASGSMDGSTVLSDLVTGAVLQRFQAGKFVVRVAFSADGRWLAAASYDKSVTLFEAVGSAHAPPPTEDDLPLDEGDDADLAMEPSLRYEERFKVATEGNPEAILFHPRGEWLLFTVRGSHELQYLRLPGADAGGMDFDSAAAAAEGSVAARTAPWTIATKSFNPHPLDTHVSFAVLDLALHPSGRVVACLTGDHSGPAKERVLLYGVEPEETERLACLWTGSEGDDYVLPRLAWLPDGTGIVTTTPTGHLHLLSLGGEKRATLKAHGSRGAGTGTTDVVRDLDVSPTEDGGYEVVSVGYDRRVQISR</sequence>
<dbReference type="InterPro" id="IPR001680">
    <property type="entry name" value="WD40_rpt"/>
</dbReference>
<dbReference type="RefSeq" id="XP_062632216.1">
    <property type="nucleotide sequence ID" value="XM_062776232.1"/>
</dbReference>
<protein>
    <submittedName>
        <fullName evidence="1">Purtative WD repeat-containing protein</fullName>
    </submittedName>
</protein>
<dbReference type="SUPFAM" id="SSF82171">
    <property type="entry name" value="DPP6 N-terminal domain-like"/>
    <property type="match status" value="1"/>
</dbReference>
<dbReference type="GeneID" id="87812837"/>
<dbReference type="InterPro" id="IPR015943">
    <property type="entry name" value="WD40/YVTN_repeat-like_dom_sf"/>
</dbReference>
<evidence type="ECO:0000313" key="2">
    <source>
        <dbReference type="Proteomes" id="UP000827549"/>
    </source>
</evidence>
<accession>A0AAF1BQN9</accession>
<organism evidence="1 2">
    <name type="scientific">Vanrija pseudolonga</name>
    <dbReference type="NCBI Taxonomy" id="143232"/>
    <lineage>
        <taxon>Eukaryota</taxon>
        <taxon>Fungi</taxon>
        <taxon>Dikarya</taxon>
        <taxon>Basidiomycota</taxon>
        <taxon>Agaricomycotina</taxon>
        <taxon>Tremellomycetes</taxon>
        <taxon>Trichosporonales</taxon>
        <taxon>Trichosporonaceae</taxon>
        <taxon>Vanrija</taxon>
    </lineage>
</organism>